<evidence type="ECO:0000256" key="1">
    <source>
        <dbReference type="SAM" id="Phobius"/>
    </source>
</evidence>
<accession>A0A6J1I2P0</accession>
<dbReference type="RefSeq" id="XP_022971697.1">
    <property type="nucleotide sequence ID" value="XM_023115929.1"/>
</dbReference>
<name>A0A6J1I2P0_CUCMA</name>
<dbReference type="PANTHER" id="PTHR35771">
    <property type="entry name" value="TRANSMEMBRANE PROTEIN-RELATED"/>
    <property type="match status" value="1"/>
</dbReference>
<dbReference type="RefSeq" id="XP_022971699.1">
    <property type="nucleotide sequence ID" value="XM_023115931.1"/>
</dbReference>
<dbReference type="GeneID" id="111470367"/>
<dbReference type="Proteomes" id="UP000504608">
    <property type="component" value="Unplaced"/>
</dbReference>
<protein>
    <submittedName>
        <fullName evidence="3 4">Uncharacterized protein LOC111470367</fullName>
    </submittedName>
</protein>
<organism evidence="2 3">
    <name type="scientific">Cucurbita maxima</name>
    <name type="common">Pumpkin</name>
    <name type="synonym">Winter squash</name>
    <dbReference type="NCBI Taxonomy" id="3661"/>
    <lineage>
        <taxon>Eukaryota</taxon>
        <taxon>Viridiplantae</taxon>
        <taxon>Streptophyta</taxon>
        <taxon>Embryophyta</taxon>
        <taxon>Tracheophyta</taxon>
        <taxon>Spermatophyta</taxon>
        <taxon>Magnoliopsida</taxon>
        <taxon>eudicotyledons</taxon>
        <taxon>Gunneridae</taxon>
        <taxon>Pentapetalae</taxon>
        <taxon>rosids</taxon>
        <taxon>fabids</taxon>
        <taxon>Cucurbitales</taxon>
        <taxon>Cucurbitaceae</taxon>
        <taxon>Cucurbiteae</taxon>
        <taxon>Cucurbita</taxon>
    </lineage>
</organism>
<dbReference type="AlphaFoldDB" id="A0A6J1I2P0"/>
<dbReference type="KEGG" id="cmax:111470367"/>
<reference evidence="3 4" key="1">
    <citation type="submission" date="2025-04" db="UniProtKB">
        <authorList>
            <consortium name="RefSeq"/>
        </authorList>
    </citation>
    <scope>IDENTIFICATION</scope>
    <source>
        <tissue evidence="3 4">Young leaves</tissue>
    </source>
</reference>
<evidence type="ECO:0000313" key="4">
    <source>
        <dbReference type="RefSeq" id="XP_022971698.1"/>
    </source>
</evidence>
<keyword evidence="1" id="KW-0812">Transmembrane</keyword>
<keyword evidence="1" id="KW-0472">Membrane</keyword>
<keyword evidence="2" id="KW-1185">Reference proteome</keyword>
<evidence type="ECO:0000313" key="5">
    <source>
        <dbReference type="RefSeq" id="XP_022971699.1"/>
    </source>
</evidence>
<evidence type="ECO:0000313" key="6">
    <source>
        <dbReference type="RefSeq" id="XP_022971700.1"/>
    </source>
</evidence>
<evidence type="ECO:0000313" key="3">
    <source>
        <dbReference type="RefSeq" id="XP_022971697.1"/>
    </source>
</evidence>
<evidence type="ECO:0000313" key="2">
    <source>
        <dbReference type="Proteomes" id="UP000504608"/>
    </source>
</evidence>
<dbReference type="RefSeq" id="XP_022971698.1">
    <property type="nucleotide sequence ID" value="XM_023115930.1"/>
</dbReference>
<feature type="transmembrane region" description="Helical" evidence="1">
    <location>
        <begin position="16"/>
        <end position="39"/>
    </location>
</feature>
<keyword evidence="1" id="KW-1133">Transmembrane helix</keyword>
<gene>
    <name evidence="3 4 5 6" type="primary">LOC111470367</name>
</gene>
<dbReference type="OrthoDB" id="1653570at2759"/>
<proteinExistence type="predicted"/>
<dbReference type="RefSeq" id="XP_022971700.1">
    <property type="nucleotide sequence ID" value="XM_023115932.1"/>
</dbReference>
<dbReference type="PANTHER" id="PTHR35771:SF3">
    <property type="entry name" value="TRANSMEMBRANE PROTEIN"/>
    <property type="match status" value="1"/>
</dbReference>
<sequence length="169" mass="18632">MFNFEDELILEPGVSWLIWIQLLVIILIFALYCLTVFAVDFSKSSTESNSSAAIASSSTTRFVCDAARKGKNLPNQNFRIDSNRPRKAQVSKDQSIRGEITSSTSRRVTQVVEGAVVGGDGSQETKVDLHPCSYFRLAKSAFLRCLGLDSSTEISVSDEIQGQESRKSQ</sequence>